<evidence type="ECO:0000259" key="4">
    <source>
        <dbReference type="Pfam" id="PF00294"/>
    </source>
</evidence>
<dbReference type="InterPro" id="IPR011611">
    <property type="entry name" value="PfkB_dom"/>
</dbReference>
<dbReference type="InterPro" id="IPR029056">
    <property type="entry name" value="Ribokinase-like"/>
</dbReference>
<dbReference type="EMBL" id="RZTZ01000002">
    <property type="protein sequence ID" value="RVT65620.1"/>
    <property type="molecule type" value="Genomic_DNA"/>
</dbReference>
<dbReference type="PANTHER" id="PTHR43320">
    <property type="entry name" value="SUGAR KINASE"/>
    <property type="match status" value="1"/>
</dbReference>
<keyword evidence="2" id="KW-0808">Transferase</keyword>
<dbReference type="Pfam" id="PF00294">
    <property type="entry name" value="PfkB"/>
    <property type="match status" value="1"/>
</dbReference>
<dbReference type="GO" id="GO:0016301">
    <property type="term" value="F:kinase activity"/>
    <property type="evidence" value="ECO:0007669"/>
    <property type="project" value="UniProtKB-KW"/>
</dbReference>
<organism evidence="5 6">
    <name type="scientific">Niallia taxi</name>
    <dbReference type="NCBI Taxonomy" id="2499688"/>
    <lineage>
        <taxon>Bacteria</taxon>
        <taxon>Bacillati</taxon>
        <taxon>Bacillota</taxon>
        <taxon>Bacilli</taxon>
        <taxon>Bacillales</taxon>
        <taxon>Bacillaceae</taxon>
        <taxon>Niallia</taxon>
    </lineage>
</organism>
<evidence type="ECO:0000256" key="2">
    <source>
        <dbReference type="ARBA" id="ARBA00022679"/>
    </source>
</evidence>
<evidence type="ECO:0000256" key="1">
    <source>
        <dbReference type="ARBA" id="ARBA00010688"/>
    </source>
</evidence>
<dbReference type="InterPro" id="IPR052700">
    <property type="entry name" value="Carb_kinase_PfkB-like"/>
</dbReference>
<keyword evidence="3 5" id="KW-0418">Kinase</keyword>
<proteinExistence type="inferred from homology"/>
<dbReference type="Proteomes" id="UP000288024">
    <property type="component" value="Unassembled WGS sequence"/>
</dbReference>
<evidence type="ECO:0000256" key="3">
    <source>
        <dbReference type="ARBA" id="ARBA00022777"/>
    </source>
</evidence>
<feature type="domain" description="Carbohydrate kinase PfkB" evidence="4">
    <location>
        <begin position="1"/>
        <end position="315"/>
    </location>
</feature>
<evidence type="ECO:0000313" key="6">
    <source>
        <dbReference type="Proteomes" id="UP000288024"/>
    </source>
</evidence>
<reference evidence="5 6" key="1">
    <citation type="submission" date="2019-01" db="EMBL/GenBank/DDBJ databases">
        <title>Bacillus sp. M5HDSG1-1, whole genome shotgun sequence.</title>
        <authorList>
            <person name="Tuo L."/>
        </authorList>
    </citation>
    <scope>NUCLEOTIDE SEQUENCE [LARGE SCALE GENOMIC DNA]</scope>
    <source>
        <strain evidence="5 6">M5HDSG1-1</strain>
    </source>
</reference>
<dbReference type="AlphaFoldDB" id="A0A3S2UBV9"/>
<accession>A0A3S2UBV9</accession>
<comment type="similarity">
    <text evidence="1">Belongs to the carbohydrate kinase PfkB family.</text>
</comment>
<keyword evidence="6" id="KW-1185">Reference proteome</keyword>
<protein>
    <submittedName>
        <fullName evidence="5">Sugar kinase</fullName>
    </submittedName>
</protein>
<dbReference type="PANTHER" id="PTHR43320:SF2">
    <property type="entry name" value="2-DEHYDRO-3-DEOXYGLUCONOKINASE_2-DEHYDRO-3-DEOXYGALACTONOKINASE"/>
    <property type="match status" value="1"/>
</dbReference>
<comment type="caution">
    <text evidence="5">The sequence shown here is derived from an EMBL/GenBank/DDBJ whole genome shotgun (WGS) entry which is preliminary data.</text>
</comment>
<evidence type="ECO:0000313" key="5">
    <source>
        <dbReference type="EMBL" id="RVT65620.1"/>
    </source>
</evidence>
<dbReference type="SUPFAM" id="SSF53613">
    <property type="entry name" value="Ribokinase-like"/>
    <property type="match status" value="1"/>
</dbReference>
<dbReference type="CDD" id="cd01166">
    <property type="entry name" value="KdgK"/>
    <property type="match status" value="1"/>
</dbReference>
<name>A0A3S2UBV9_9BACI</name>
<sequence>MKKVVTFGEIMLRLSTNQGERLSSANTLHMHYGGGEANVAIALAGYGYNTYFVSKVPDNPLGKGVCRHLHGNGVSTDFLLSGGQRLGTYYLETGSGERSPHVTYDRKYSSFSEITGDELNFEAILKDADIFHISGITLALSESLRELVLQAVQTAKRLGVQVSFDFNYRATLWSQEEAAAAIKPILPHVDICSCGELDAIYLLSIPKARSEWDNQERLVYYYEKINEMYPNIAVMASTFRTVHSASHNELQGNLYLDGKLYQSKVHDIKPIVDRVGGGDAFASGILCGLLEDQAPAELVAFATAASALKHTIYGDCSQFTKKEITRFIEAGSGRISR</sequence>
<dbReference type="RefSeq" id="WP_127737838.1">
    <property type="nucleotide sequence ID" value="NZ_RZTZ01000002.1"/>
</dbReference>
<dbReference type="Gene3D" id="3.40.1190.20">
    <property type="match status" value="1"/>
</dbReference>
<gene>
    <name evidence="5" type="ORF">EM808_09030</name>
</gene>